<dbReference type="Proteomes" id="UP000194204">
    <property type="component" value="Unassembled WGS sequence"/>
</dbReference>
<comment type="caution">
    <text evidence="1">The sequence shown here is derived from an EMBL/GenBank/DDBJ whole genome shotgun (WGS) entry which is preliminary data.</text>
</comment>
<protein>
    <submittedName>
        <fullName evidence="1">Uncharacterized protein</fullName>
    </submittedName>
</protein>
<dbReference type="STRING" id="40578.Xbed_03527"/>
<gene>
    <name evidence="1" type="ORF">Xbed_03527</name>
</gene>
<accession>A0A1Y2SDK5</accession>
<dbReference type="EMBL" id="MUBK01000048">
    <property type="protein sequence ID" value="OTA16055.1"/>
    <property type="molecule type" value="Genomic_DNA"/>
</dbReference>
<organism evidence="1 2">
    <name type="scientific">Xenorhabdus beddingii</name>
    <dbReference type="NCBI Taxonomy" id="40578"/>
    <lineage>
        <taxon>Bacteria</taxon>
        <taxon>Pseudomonadati</taxon>
        <taxon>Pseudomonadota</taxon>
        <taxon>Gammaproteobacteria</taxon>
        <taxon>Enterobacterales</taxon>
        <taxon>Morganellaceae</taxon>
        <taxon>Xenorhabdus</taxon>
    </lineage>
</organism>
<evidence type="ECO:0000313" key="1">
    <source>
        <dbReference type="EMBL" id="OTA16055.1"/>
    </source>
</evidence>
<dbReference type="AlphaFoldDB" id="A0A1Y2SDK5"/>
<proteinExistence type="predicted"/>
<keyword evidence="2" id="KW-1185">Reference proteome</keyword>
<name>A0A1Y2SDK5_9GAMM</name>
<evidence type="ECO:0000313" key="2">
    <source>
        <dbReference type="Proteomes" id="UP000194204"/>
    </source>
</evidence>
<sequence length="69" mass="8698">MTIIFHKDKHWEDNPQNYQIYSLLRSKNRSFVYRSEHHFNRKIRRCYPRGNAIVRLERLELNKPHRKDF</sequence>
<reference evidence="1 2" key="1">
    <citation type="submission" date="2017-01" db="EMBL/GenBank/DDBJ databases">
        <title>Deconstructing symbiosis and pathogenesis requirements using a combined genomic-metabolomic approach.</title>
        <authorList>
            <person name="Tobias N.J."/>
            <person name="Wolff H."/>
            <person name="Djahanschiri B."/>
            <person name="Ebersberger I."/>
            <person name="Bode H.B."/>
        </authorList>
    </citation>
    <scope>NUCLEOTIDE SEQUENCE [LARGE SCALE GENOMIC DNA]</scope>
    <source>
        <strain evidence="1 2">DSM 4764</strain>
    </source>
</reference>